<evidence type="ECO:0000313" key="4">
    <source>
        <dbReference type="Proteomes" id="UP000439780"/>
    </source>
</evidence>
<feature type="domain" description="Beta-lactamase-related" evidence="2">
    <location>
        <begin position="44"/>
        <end position="362"/>
    </location>
</feature>
<dbReference type="GO" id="GO:0016787">
    <property type="term" value="F:hydrolase activity"/>
    <property type="evidence" value="ECO:0007669"/>
    <property type="project" value="UniProtKB-KW"/>
</dbReference>
<dbReference type="InterPro" id="IPR011990">
    <property type="entry name" value="TPR-like_helical_dom_sf"/>
</dbReference>
<dbReference type="InterPro" id="IPR001466">
    <property type="entry name" value="Beta-lactam-related"/>
</dbReference>
<keyword evidence="1" id="KW-0802">TPR repeat</keyword>
<dbReference type="Proteomes" id="UP000439780">
    <property type="component" value="Unassembled WGS sequence"/>
</dbReference>
<dbReference type="PROSITE" id="PS51318">
    <property type="entry name" value="TAT"/>
    <property type="match status" value="1"/>
</dbReference>
<evidence type="ECO:0000259" key="2">
    <source>
        <dbReference type="Pfam" id="PF00144"/>
    </source>
</evidence>
<dbReference type="InterPro" id="IPR050789">
    <property type="entry name" value="Diverse_Enzym_Activities"/>
</dbReference>
<comment type="caution">
    <text evidence="3">The sequence shown here is derived from an EMBL/GenBank/DDBJ whole genome shotgun (WGS) entry which is preliminary data.</text>
</comment>
<dbReference type="RefSeq" id="WP_160752689.1">
    <property type="nucleotide sequence ID" value="NZ_WTYA01000004.1"/>
</dbReference>
<proteinExistence type="predicted"/>
<dbReference type="Gene3D" id="3.40.710.10">
    <property type="entry name" value="DD-peptidase/beta-lactamase superfamily"/>
    <property type="match status" value="1"/>
</dbReference>
<evidence type="ECO:0000256" key="1">
    <source>
        <dbReference type="PROSITE-ProRule" id="PRU00339"/>
    </source>
</evidence>
<dbReference type="PANTHER" id="PTHR43283">
    <property type="entry name" value="BETA-LACTAMASE-RELATED"/>
    <property type="match status" value="1"/>
</dbReference>
<dbReference type="Pfam" id="PF00144">
    <property type="entry name" value="Beta-lactamase"/>
    <property type="match status" value="1"/>
</dbReference>
<name>A0A845AFY3_9SPHN</name>
<dbReference type="InterPro" id="IPR012338">
    <property type="entry name" value="Beta-lactam/transpept-like"/>
</dbReference>
<dbReference type="InterPro" id="IPR006311">
    <property type="entry name" value="TAT_signal"/>
</dbReference>
<dbReference type="SUPFAM" id="SSF56601">
    <property type="entry name" value="beta-lactamase/transpeptidase-like"/>
    <property type="match status" value="1"/>
</dbReference>
<protein>
    <submittedName>
        <fullName evidence="3">Serine hydrolase</fullName>
    </submittedName>
</protein>
<keyword evidence="4" id="KW-1185">Reference proteome</keyword>
<dbReference type="AlphaFoldDB" id="A0A845AFY3"/>
<accession>A0A845AFY3</accession>
<dbReference type="PROSITE" id="PS50005">
    <property type="entry name" value="TPR"/>
    <property type="match status" value="1"/>
</dbReference>
<dbReference type="InterPro" id="IPR019734">
    <property type="entry name" value="TPR_rpt"/>
</dbReference>
<reference evidence="3 4" key="1">
    <citation type="submission" date="2019-12" db="EMBL/GenBank/DDBJ databases">
        <title>Genomic-based taxomic classification of the family Erythrobacteraceae.</title>
        <authorList>
            <person name="Xu L."/>
        </authorList>
    </citation>
    <scope>NUCLEOTIDE SEQUENCE [LARGE SCALE GENOMIC DNA]</scope>
    <source>
        <strain evidence="3 4">KEMB 9005-328</strain>
    </source>
</reference>
<dbReference type="EMBL" id="WTYA01000004">
    <property type="protein sequence ID" value="MXP28377.1"/>
    <property type="molecule type" value="Genomic_DNA"/>
</dbReference>
<sequence>MTDQNIACTTDRRGILGLALAGVAASLVTLPTASDAATLSDGIDALLDTTASAYGTVGYSVAVLRRGALVYSRHAGLADREAGTPITDASVYPMFSISKLFLIVELLKAAERGQLDFAMTVGKIRPDLPDAWRRITFEQALAHVSGLPDYIPDFVAPTEDLAFAEIRNLPLRFPAGTRNDYVQTNMLIAREAAEQATGQKIQALASRQFRAAGMTHSGYHTGYPNGAVTLLNLVTSYRPLPKRDGPPPRYTIPSWPEYTYGSTGVFTTLGDMVRWSQALHRGDLVPLDRLRASWAPFQTSTGAPAWHTHGWEYFEHDGVTVVGHGGDVRLVWRHFFRTENPDDCATVMYFDNGGRSTFDRHRLATLLADRVMSGAARSSEAQEETLFRGLASDHWVEAVREVRAMVPLPAMQAIVNRVGYDALNILDARTALTPFAWNTTEFPHSANAHDSLGDAYRAAGLTAAARKSYAQALSLDPESAGTRAKLNELAASAPAD</sequence>
<gene>
    <name evidence="3" type="ORF">GRI58_06015</name>
</gene>
<evidence type="ECO:0000313" key="3">
    <source>
        <dbReference type="EMBL" id="MXP28377.1"/>
    </source>
</evidence>
<dbReference type="Gene3D" id="1.25.40.10">
    <property type="entry name" value="Tetratricopeptide repeat domain"/>
    <property type="match status" value="1"/>
</dbReference>
<keyword evidence="3" id="KW-0378">Hydrolase</keyword>
<feature type="repeat" description="TPR" evidence="1">
    <location>
        <begin position="446"/>
        <end position="479"/>
    </location>
</feature>
<dbReference type="OrthoDB" id="9804448at2"/>
<organism evidence="3 4">
    <name type="scientific">Qipengyuania algicida</name>
    <dbReference type="NCBI Taxonomy" id="1836209"/>
    <lineage>
        <taxon>Bacteria</taxon>
        <taxon>Pseudomonadati</taxon>
        <taxon>Pseudomonadota</taxon>
        <taxon>Alphaproteobacteria</taxon>
        <taxon>Sphingomonadales</taxon>
        <taxon>Erythrobacteraceae</taxon>
        <taxon>Qipengyuania</taxon>
    </lineage>
</organism>